<gene>
    <name evidence="3" type="ORF">Esi_0008_0005</name>
</gene>
<dbReference type="PANTHER" id="PTHR19328:SF75">
    <property type="entry name" value="ALDOSE SUGAR DEHYDROGENASE YLII"/>
    <property type="match status" value="1"/>
</dbReference>
<dbReference type="AlphaFoldDB" id="D7G6T7"/>
<reference evidence="3 4" key="1">
    <citation type="journal article" date="2010" name="Nature">
        <title>The Ectocarpus genome and the independent evolution of multicellularity in brown algae.</title>
        <authorList>
            <person name="Cock J.M."/>
            <person name="Sterck L."/>
            <person name="Rouze P."/>
            <person name="Scornet D."/>
            <person name="Allen A.E."/>
            <person name="Amoutzias G."/>
            <person name="Anthouard V."/>
            <person name="Artiguenave F."/>
            <person name="Aury J.M."/>
            <person name="Badger J.H."/>
            <person name="Beszteri B."/>
            <person name="Billiau K."/>
            <person name="Bonnet E."/>
            <person name="Bothwell J.H."/>
            <person name="Bowler C."/>
            <person name="Boyen C."/>
            <person name="Brownlee C."/>
            <person name="Carrano C.J."/>
            <person name="Charrier B."/>
            <person name="Cho G.Y."/>
            <person name="Coelho S.M."/>
            <person name="Collen J."/>
            <person name="Corre E."/>
            <person name="Da Silva C."/>
            <person name="Delage L."/>
            <person name="Delaroque N."/>
            <person name="Dittami S.M."/>
            <person name="Doulbeau S."/>
            <person name="Elias M."/>
            <person name="Farnham G."/>
            <person name="Gachon C.M."/>
            <person name="Gschloessl B."/>
            <person name="Heesch S."/>
            <person name="Jabbari K."/>
            <person name="Jubin C."/>
            <person name="Kawai H."/>
            <person name="Kimura K."/>
            <person name="Kloareg B."/>
            <person name="Kupper F.C."/>
            <person name="Lang D."/>
            <person name="Le Bail A."/>
            <person name="Leblanc C."/>
            <person name="Lerouge P."/>
            <person name="Lohr M."/>
            <person name="Lopez P.J."/>
            <person name="Martens C."/>
            <person name="Maumus F."/>
            <person name="Michel G."/>
            <person name="Miranda-Saavedra D."/>
            <person name="Morales J."/>
            <person name="Moreau H."/>
            <person name="Motomura T."/>
            <person name="Nagasato C."/>
            <person name="Napoli C.A."/>
            <person name="Nelson D.R."/>
            <person name="Nyvall-Collen P."/>
            <person name="Peters A.F."/>
            <person name="Pommier C."/>
            <person name="Potin P."/>
            <person name="Poulain J."/>
            <person name="Quesneville H."/>
            <person name="Read B."/>
            <person name="Rensing S.A."/>
            <person name="Ritter A."/>
            <person name="Rousvoal S."/>
            <person name="Samanta M."/>
            <person name="Samson G."/>
            <person name="Schroeder D.C."/>
            <person name="Segurens B."/>
            <person name="Strittmatter M."/>
            <person name="Tonon T."/>
            <person name="Tregear J.W."/>
            <person name="Valentin K."/>
            <person name="von Dassow P."/>
            <person name="Yamagishi T."/>
            <person name="Van de Peer Y."/>
            <person name="Wincker P."/>
        </authorList>
    </citation>
    <scope>NUCLEOTIDE SEQUENCE [LARGE SCALE GENOMIC DNA]</scope>
    <source>
        <strain evidence="4">Ec32 / CCAP1310/4</strain>
    </source>
</reference>
<dbReference type="eggNOG" id="KOG4157">
    <property type="taxonomic scope" value="Eukaryota"/>
</dbReference>
<dbReference type="Pfam" id="PF01822">
    <property type="entry name" value="WSC"/>
    <property type="match status" value="1"/>
</dbReference>
<proteinExistence type="predicted"/>
<sequence>MGGAKGGISIAIMLLGALITLCASHPLCYVDDRPTDPDEILEFCPEAQSGACCTDAEEALVQLRHEAVGNLTGDCDDLYKQVVCGVCGSYSGHLYERLGAELGVLDGMTMKSDFCEELTPDSSMYWLVGQAGEIKMVDLDDLSTMTTVVDISSGLSSGELYVDYEEGLLGLAFSPLFSTDGYPAYFYLSYTVELDDGENQRNRLSKFQYFAGDPAFTLASEEVLLTSAPKIGSIHSAGWVGFQPSAYGTIASYHDIYWTTGDGASQTDPENHGQDTTNLLGSVMRISVPADGTGYEIPTGNLASPALPEICASGFRNPWRCSFDRETDELYCGDVGHTLVEEIDIVECGNNYGWSRFEGSRCQEAQESRDGPCLDTDRSAFTFPIYEYCHPDYSSDDADEADFVAGVDICGTRMVSGTAVIGGYVYRGTYFADVLYGAYVFGDNTSNNIYYIVQDNGVWSVGTIISDSSVSVIGFAEDNNGELMVIDQDYNIYQLPCGDMCASTCLDQSDQQPTYESLGCFVDVLGDRALENDDAIRACLVDERVMSPAICASYCYTLGATYAGVQYGFECFCGVDSDYSRHGTSTTCNMECTGYPSESCGGVFSIEVYELGEPEASDSSALLLAGGPTPVGPTAYVEETADSSSASCTASHGAGGPLKMILLSFVGLVFMFVAL</sequence>
<dbReference type="InParanoid" id="D7G6T7"/>
<evidence type="ECO:0000313" key="4">
    <source>
        <dbReference type="Proteomes" id="UP000002630"/>
    </source>
</evidence>
<feature type="domain" description="WSC" evidence="2">
    <location>
        <begin position="514"/>
        <end position="612"/>
    </location>
</feature>
<dbReference type="EMBL" id="FN649035">
    <property type="protein sequence ID" value="CBJ25630.1"/>
    <property type="molecule type" value="Genomic_DNA"/>
</dbReference>
<dbReference type="InterPro" id="IPR002889">
    <property type="entry name" value="WSC_carb-bd"/>
</dbReference>
<accession>D7G6T7</accession>
<evidence type="ECO:0000313" key="3">
    <source>
        <dbReference type="EMBL" id="CBJ25630.1"/>
    </source>
</evidence>
<protein>
    <recommendedName>
        <fullName evidence="2">WSC domain-containing protein</fullName>
    </recommendedName>
</protein>
<dbReference type="InterPro" id="IPR011041">
    <property type="entry name" value="Quinoprot_gluc/sorb_DH_b-prop"/>
</dbReference>
<dbReference type="PANTHER" id="PTHR19328">
    <property type="entry name" value="HEDGEHOG-INTERACTING PROTEIN"/>
    <property type="match status" value="1"/>
</dbReference>
<organism evidence="3 4">
    <name type="scientific">Ectocarpus siliculosus</name>
    <name type="common">Brown alga</name>
    <name type="synonym">Conferva siliculosa</name>
    <dbReference type="NCBI Taxonomy" id="2880"/>
    <lineage>
        <taxon>Eukaryota</taxon>
        <taxon>Sar</taxon>
        <taxon>Stramenopiles</taxon>
        <taxon>Ochrophyta</taxon>
        <taxon>PX clade</taxon>
        <taxon>Phaeophyceae</taxon>
        <taxon>Ectocarpales</taxon>
        <taxon>Ectocarpaceae</taxon>
        <taxon>Ectocarpus</taxon>
    </lineage>
</organism>
<dbReference type="STRING" id="2880.D7G6T7"/>
<dbReference type="InterPro" id="IPR011042">
    <property type="entry name" value="6-blade_b-propeller_TolB-like"/>
</dbReference>
<dbReference type="PROSITE" id="PS51212">
    <property type="entry name" value="WSC"/>
    <property type="match status" value="1"/>
</dbReference>
<dbReference type="InterPro" id="IPR012938">
    <property type="entry name" value="Glc/Sorbosone_DH"/>
</dbReference>
<dbReference type="SUPFAM" id="SSF50952">
    <property type="entry name" value="Soluble quinoprotein glucose dehydrogenase"/>
    <property type="match status" value="1"/>
</dbReference>
<evidence type="ECO:0000259" key="2">
    <source>
        <dbReference type="PROSITE" id="PS51212"/>
    </source>
</evidence>
<feature type="signal peptide" evidence="1">
    <location>
        <begin position="1"/>
        <end position="24"/>
    </location>
</feature>
<dbReference type="OrthoDB" id="10266706at2759"/>
<dbReference type="Gene3D" id="2.120.10.30">
    <property type="entry name" value="TolB, C-terminal domain"/>
    <property type="match status" value="1"/>
</dbReference>
<dbReference type="Pfam" id="PF07995">
    <property type="entry name" value="GSDH"/>
    <property type="match status" value="1"/>
</dbReference>
<keyword evidence="4" id="KW-1185">Reference proteome</keyword>
<name>D7G6T7_ECTSI</name>
<dbReference type="SMART" id="SM00321">
    <property type="entry name" value="WSC"/>
    <property type="match status" value="1"/>
</dbReference>
<dbReference type="EMBL" id="FN649727">
    <property type="protein sequence ID" value="CBJ25630.1"/>
    <property type="molecule type" value="Genomic_DNA"/>
</dbReference>
<dbReference type="Proteomes" id="UP000002630">
    <property type="component" value="Linkage Group LG02"/>
</dbReference>
<evidence type="ECO:0000256" key="1">
    <source>
        <dbReference type="SAM" id="SignalP"/>
    </source>
</evidence>
<feature type="chain" id="PRO_5003095836" description="WSC domain-containing protein" evidence="1">
    <location>
        <begin position="25"/>
        <end position="675"/>
    </location>
</feature>
<keyword evidence="1" id="KW-0732">Signal</keyword>